<evidence type="ECO:0000256" key="3">
    <source>
        <dbReference type="ARBA" id="ARBA00022801"/>
    </source>
</evidence>
<dbReference type="Pfam" id="PF24827">
    <property type="entry name" value="AstE_AspA_cat"/>
    <property type="match status" value="1"/>
</dbReference>
<reference evidence="6" key="1">
    <citation type="submission" date="2022-08" db="EMBL/GenBank/DDBJ databases">
        <title>Alicyclobacillus dauci DSM2870, complete genome.</title>
        <authorList>
            <person name="Wang Q."/>
            <person name="Cai R."/>
            <person name="Wang Z."/>
        </authorList>
    </citation>
    <scope>NUCLEOTIDE SEQUENCE</scope>
    <source>
        <strain evidence="6">DSM 28700</strain>
    </source>
</reference>
<evidence type="ECO:0000313" key="7">
    <source>
        <dbReference type="Proteomes" id="UP001164803"/>
    </source>
</evidence>
<evidence type="ECO:0000256" key="2">
    <source>
        <dbReference type="ARBA" id="ARBA00022723"/>
    </source>
</evidence>
<keyword evidence="3" id="KW-0378">Hydrolase</keyword>
<dbReference type="EMBL" id="CP104064">
    <property type="protein sequence ID" value="WAH35111.1"/>
    <property type="molecule type" value="Genomic_DNA"/>
</dbReference>
<gene>
    <name evidence="6" type="ORF">NZD86_12345</name>
</gene>
<dbReference type="PROSITE" id="PS00137">
    <property type="entry name" value="SUBTILASE_HIS"/>
    <property type="match status" value="1"/>
</dbReference>
<dbReference type="InterPro" id="IPR053138">
    <property type="entry name" value="N-alpha-Ac-DABA_deacetylase"/>
</dbReference>
<sequence length="219" mass="24679">MNVVERHLLVNNPKTPYYVLKGRRGGPTILVTAGIHGTEIAGIIAATRLIHAHIESGTMIVVPTVNIRAFQQRKRGTPDLNRTFPRHAKGRARHRISQQLLSLVSEYRPRWCIDLHEANGFYRLNPRKLGQTIIVYPNKLAVPTVNRTIHAVNRTISDQKAKFSMRQGKLQGSFRTSVGQMFGIPAVTVETSMQQPLKIRVGHQLRIVRAICSEIGITW</sequence>
<organism evidence="6 7">
    <name type="scientific">Alicyclobacillus dauci</name>
    <dbReference type="NCBI Taxonomy" id="1475485"/>
    <lineage>
        <taxon>Bacteria</taxon>
        <taxon>Bacillati</taxon>
        <taxon>Bacillota</taxon>
        <taxon>Bacilli</taxon>
        <taxon>Bacillales</taxon>
        <taxon>Alicyclobacillaceae</taxon>
        <taxon>Alicyclobacillus</taxon>
    </lineage>
</organism>
<protein>
    <submittedName>
        <fullName evidence="6">Succinylglutamate desuccinylase/aspartoacylase family protein</fullName>
    </submittedName>
</protein>
<evidence type="ECO:0000259" key="5">
    <source>
        <dbReference type="Pfam" id="PF24827"/>
    </source>
</evidence>
<dbReference type="PANTHER" id="PTHR37326:SF1">
    <property type="entry name" value="BLL3975 PROTEIN"/>
    <property type="match status" value="1"/>
</dbReference>
<evidence type="ECO:0000313" key="6">
    <source>
        <dbReference type="EMBL" id="WAH35111.1"/>
    </source>
</evidence>
<keyword evidence="2" id="KW-0479">Metal-binding</keyword>
<dbReference type="SUPFAM" id="SSF53187">
    <property type="entry name" value="Zn-dependent exopeptidases"/>
    <property type="match status" value="1"/>
</dbReference>
<dbReference type="Proteomes" id="UP001164803">
    <property type="component" value="Chromosome"/>
</dbReference>
<dbReference type="Gene3D" id="3.40.630.10">
    <property type="entry name" value="Zn peptidases"/>
    <property type="match status" value="1"/>
</dbReference>
<keyword evidence="4" id="KW-0862">Zinc</keyword>
<dbReference type="PANTHER" id="PTHR37326">
    <property type="entry name" value="BLL3975 PROTEIN"/>
    <property type="match status" value="1"/>
</dbReference>
<dbReference type="InterPro" id="IPR022398">
    <property type="entry name" value="Peptidase_S8_His-AS"/>
</dbReference>
<feature type="domain" description="Succinylglutamate desuccinylase/Aspartoacylase catalytic" evidence="5">
    <location>
        <begin position="26"/>
        <end position="119"/>
    </location>
</feature>
<evidence type="ECO:0000256" key="1">
    <source>
        <dbReference type="ARBA" id="ARBA00001947"/>
    </source>
</evidence>
<comment type="cofactor">
    <cofactor evidence="1">
        <name>Zn(2+)</name>
        <dbReference type="ChEBI" id="CHEBI:29105"/>
    </cofactor>
</comment>
<accession>A0ABY6YYQ2</accession>
<keyword evidence="7" id="KW-1185">Reference proteome</keyword>
<name>A0ABY6YYQ2_9BACL</name>
<evidence type="ECO:0000256" key="4">
    <source>
        <dbReference type="ARBA" id="ARBA00022833"/>
    </source>
</evidence>
<proteinExistence type="predicted"/>
<dbReference type="RefSeq" id="WP_268042010.1">
    <property type="nucleotide sequence ID" value="NZ_CP104064.1"/>
</dbReference>
<dbReference type="InterPro" id="IPR055438">
    <property type="entry name" value="AstE_AspA_cat"/>
</dbReference>